<feature type="repeat" description="PPR" evidence="3">
    <location>
        <begin position="213"/>
        <end position="247"/>
    </location>
</feature>
<dbReference type="InterPro" id="IPR050872">
    <property type="entry name" value="PPR_P_subfamily"/>
</dbReference>
<comment type="caution">
    <text evidence="4">The sequence shown here is derived from an EMBL/GenBank/DDBJ whole genome shotgun (WGS) entry which is preliminary data.</text>
</comment>
<feature type="repeat" description="PPR" evidence="3">
    <location>
        <begin position="402"/>
        <end position="436"/>
    </location>
</feature>
<feature type="repeat" description="PPR" evidence="3">
    <location>
        <begin position="142"/>
        <end position="176"/>
    </location>
</feature>
<feature type="repeat" description="PPR" evidence="3">
    <location>
        <begin position="318"/>
        <end position="352"/>
    </location>
</feature>
<dbReference type="NCBIfam" id="TIGR00756">
    <property type="entry name" value="PPR"/>
    <property type="match status" value="8"/>
</dbReference>
<proteinExistence type="inferred from homology"/>
<sequence>MEVEKKAKKKFYKLATTRPLPSVGKFNKLLDLVFDHLHDYPLSATLFKQMCRIGLPVNNHTANIAFKSYLELDMTALLGYPVLGSCLKKGILVGNNKVSISFNTIIRGFVRSREDDLTMEAERLFKTLFRNDINDQLSFEPDVITYNAIIEGLCKSGNNFTSIGLLRLMDSRGCKPDIVTYNTLIDSFCKDKMIDEASNLFREMVSEKNILPNVHTYNSLIYAFSKMGRWDGVTRMLKQMEELNICLYIKTFRMVIEALCKQGKIKEAKHVIDIMVESGRYPDIVIFNSLIDGYSLLGDMAEARNTFDLLHYRRVEPNVVTYNKVMDGYVKNFMPDAAYDFFCDITAEGIETNEVTHCILGLGSLSDEIKIEDKYREYLKMDTFEDSLALFQYMDDNKLNSHIDVYNILIDRATKCLKFDTARRLFHDLIVKGLKPDSKTYTVMISCLCKGGLIKDAKQLLLKMEKSGCPPNYDETINDILQGYLKFKPFDDVVKFCLTMQAIPFSLTNSNASILLDQILLRDPHNTSLLSWVQDKGGGNLHHASSANKSLICTLISDACVSLLSKL</sequence>
<dbReference type="Gene3D" id="1.25.40.10">
    <property type="entry name" value="Tetratricopeptide repeat domain"/>
    <property type="match status" value="4"/>
</dbReference>
<dbReference type="Pfam" id="PF13812">
    <property type="entry name" value="PPR_3"/>
    <property type="match status" value="1"/>
</dbReference>
<name>A0A2U1PKQ4_ARTAN</name>
<dbReference type="AlphaFoldDB" id="A0A2U1PKQ4"/>
<keyword evidence="2" id="KW-0677">Repeat</keyword>
<dbReference type="PANTHER" id="PTHR46128:SF356">
    <property type="entry name" value="PENTACOTRIPEPTIDE-REPEAT REGION OF PRORP DOMAIN-CONTAINING PROTEIN"/>
    <property type="match status" value="1"/>
</dbReference>
<feature type="repeat" description="PPR" evidence="3">
    <location>
        <begin position="437"/>
        <end position="471"/>
    </location>
</feature>
<comment type="similarity">
    <text evidence="1">Belongs to the PPR family. P subfamily.</text>
</comment>
<dbReference type="EMBL" id="PKPP01001029">
    <property type="protein sequence ID" value="PWA86345.1"/>
    <property type="molecule type" value="Genomic_DNA"/>
</dbReference>
<dbReference type="InterPro" id="IPR011990">
    <property type="entry name" value="TPR-like_helical_dom_sf"/>
</dbReference>
<dbReference type="Proteomes" id="UP000245207">
    <property type="component" value="Unassembled WGS sequence"/>
</dbReference>
<gene>
    <name evidence="4" type="ORF">CTI12_AA097190</name>
</gene>
<evidence type="ECO:0000256" key="1">
    <source>
        <dbReference type="ARBA" id="ARBA00007626"/>
    </source>
</evidence>
<dbReference type="Pfam" id="PF12854">
    <property type="entry name" value="PPR_1"/>
    <property type="match status" value="1"/>
</dbReference>
<dbReference type="Pfam" id="PF13041">
    <property type="entry name" value="PPR_2"/>
    <property type="match status" value="3"/>
</dbReference>
<dbReference type="InterPro" id="IPR002885">
    <property type="entry name" value="PPR_rpt"/>
</dbReference>
<organism evidence="4 5">
    <name type="scientific">Artemisia annua</name>
    <name type="common">Sweet wormwood</name>
    <dbReference type="NCBI Taxonomy" id="35608"/>
    <lineage>
        <taxon>Eukaryota</taxon>
        <taxon>Viridiplantae</taxon>
        <taxon>Streptophyta</taxon>
        <taxon>Embryophyta</taxon>
        <taxon>Tracheophyta</taxon>
        <taxon>Spermatophyta</taxon>
        <taxon>Magnoliopsida</taxon>
        <taxon>eudicotyledons</taxon>
        <taxon>Gunneridae</taxon>
        <taxon>Pentapetalae</taxon>
        <taxon>asterids</taxon>
        <taxon>campanulids</taxon>
        <taxon>Asterales</taxon>
        <taxon>Asteraceae</taxon>
        <taxon>Asteroideae</taxon>
        <taxon>Anthemideae</taxon>
        <taxon>Artemisiinae</taxon>
        <taxon>Artemisia</taxon>
    </lineage>
</organism>
<evidence type="ECO:0000256" key="2">
    <source>
        <dbReference type="ARBA" id="ARBA00022737"/>
    </source>
</evidence>
<evidence type="ECO:0000313" key="4">
    <source>
        <dbReference type="EMBL" id="PWA86345.1"/>
    </source>
</evidence>
<feature type="repeat" description="PPR" evidence="3">
    <location>
        <begin position="283"/>
        <end position="317"/>
    </location>
</feature>
<feature type="repeat" description="PPR" evidence="3">
    <location>
        <begin position="248"/>
        <end position="282"/>
    </location>
</feature>
<evidence type="ECO:0000256" key="3">
    <source>
        <dbReference type="PROSITE-ProRule" id="PRU00708"/>
    </source>
</evidence>
<dbReference type="PROSITE" id="PS51375">
    <property type="entry name" value="PPR"/>
    <property type="match status" value="8"/>
</dbReference>
<accession>A0A2U1PKQ4</accession>
<dbReference type="OrthoDB" id="185373at2759"/>
<evidence type="ECO:0000313" key="5">
    <source>
        <dbReference type="Proteomes" id="UP000245207"/>
    </source>
</evidence>
<dbReference type="PANTHER" id="PTHR46128">
    <property type="entry name" value="MITOCHONDRIAL GROUP I INTRON SPLICING FACTOR CCM1"/>
    <property type="match status" value="1"/>
</dbReference>
<keyword evidence="5" id="KW-1185">Reference proteome</keyword>
<reference evidence="4 5" key="1">
    <citation type="journal article" date="2018" name="Mol. Plant">
        <title>The genome of Artemisia annua provides insight into the evolution of Asteraceae family and artemisinin biosynthesis.</title>
        <authorList>
            <person name="Shen Q."/>
            <person name="Zhang L."/>
            <person name="Liao Z."/>
            <person name="Wang S."/>
            <person name="Yan T."/>
            <person name="Shi P."/>
            <person name="Liu M."/>
            <person name="Fu X."/>
            <person name="Pan Q."/>
            <person name="Wang Y."/>
            <person name="Lv Z."/>
            <person name="Lu X."/>
            <person name="Zhang F."/>
            <person name="Jiang W."/>
            <person name="Ma Y."/>
            <person name="Chen M."/>
            <person name="Hao X."/>
            <person name="Li L."/>
            <person name="Tang Y."/>
            <person name="Lv G."/>
            <person name="Zhou Y."/>
            <person name="Sun X."/>
            <person name="Brodelius P.E."/>
            <person name="Rose J.K.C."/>
            <person name="Tang K."/>
        </authorList>
    </citation>
    <scope>NUCLEOTIDE SEQUENCE [LARGE SCALE GENOMIC DNA]</scope>
    <source>
        <strain evidence="5">cv. Huhao1</strain>
        <tissue evidence="4">Leaf</tissue>
    </source>
</reference>
<feature type="repeat" description="PPR" evidence="3">
    <location>
        <begin position="177"/>
        <end position="211"/>
    </location>
</feature>
<protein>
    <submittedName>
        <fullName evidence="4">Tetratricopeptide-like helical domain-containing protein</fullName>
    </submittedName>
</protein>